<dbReference type="GO" id="GO:1990904">
    <property type="term" value="C:ribonucleoprotein complex"/>
    <property type="evidence" value="ECO:0007669"/>
    <property type="project" value="TreeGrafter"/>
</dbReference>
<dbReference type="CDD" id="cd03710">
    <property type="entry name" value="BipA_TypA_C"/>
    <property type="match status" value="1"/>
</dbReference>
<dbReference type="Gene3D" id="3.40.50.300">
    <property type="entry name" value="P-loop containing nucleotide triphosphate hydrolases"/>
    <property type="match status" value="1"/>
</dbReference>
<comment type="similarity">
    <text evidence="2">Belongs to the TRAFAC class translation factor GTPase superfamily. Classic translation factor GTPase family. BipA subfamily.</text>
</comment>
<dbReference type="FunFam" id="3.40.50.300:FF:000055">
    <property type="entry name" value="GTP-binding protein TypA"/>
    <property type="match status" value="1"/>
</dbReference>
<name>S0FTT0_9BACT</name>
<dbReference type="Proteomes" id="UP000014216">
    <property type="component" value="Unassembled WGS sequence"/>
</dbReference>
<dbReference type="HAMAP" id="MF_00849">
    <property type="entry name" value="BipA"/>
    <property type="match status" value="1"/>
</dbReference>
<protein>
    <recommendedName>
        <fullName evidence="2">Large ribosomal subunit assembly factor BipA</fullName>
        <ecNumber evidence="2">3.6.5.-</ecNumber>
    </recommendedName>
    <alternativeName>
        <fullName evidence="2">GTP-binding protein BipA</fullName>
    </alternativeName>
</protein>
<dbReference type="InterPro" id="IPR006298">
    <property type="entry name" value="BipA"/>
</dbReference>
<dbReference type="CDD" id="cd03691">
    <property type="entry name" value="BipA_TypA_II"/>
    <property type="match status" value="1"/>
</dbReference>
<dbReference type="GO" id="GO:0000049">
    <property type="term" value="F:tRNA binding"/>
    <property type="evidence" value="ECO:0007669"/>
    <property type="project" value="UniProtKB-KW"/>
</dbReference>
<feature type="binding site" evidence="2">
    <location>
        <begin position="21"/>
        <end position="26"/>
    </location>
    <ligand>
        <name>GTP</name>
        <dbReference type="ChEBI" id="CHEBI:37565"/>
    </ligand>
</feature>
<dbReference type="Gene3D" id="3.30.70.870">
    <property type="entry name" value="Elongation Factor G (Translational Gtpase), domain 3"/>
    <property type="match status" value="1"/>
</dbReference>
<keyword evidence="2" id="KW-0963">Cytoplasm</keyword>
<comment type="caution">
    <text evidence="4">The sequence shown here is derived from an EMBL/GenBank/DDBJ whole genome shotgun (WGS) entry which is preliminary data.</text>
</comment>
<dbReference type="InterPro" id="IPR035647">
    <property type="entry name" value="EFG_III/V"/>
</dbReference>
<evidence type="ECO:0000256" key="1">
    <source>
        <dbReference type="ARBA" id="ARBA00023134"/>
    </source>
</evidence>
<dbReference type="Pfam" id="PF21018">
    <property type="entry name" value="BipA_C"/>
    <property type="match status" value="1"/>
</dbReference>
<keyword evidence="2" id="KW-0690">Ribosome biogenesis</keyword>
<proteinExistence type="inferred from homology"/>
<evidence type="ECO:0000259" key="3">
    <source>
        <dbReference type="PROSITE" id="PS51722"/>
    </source>
</evidence>
<dbReference type="InterPro" id="IPR048876">
    <property type="entry name" value="BipA_C"/>
</dbReference>
<accession>S0FTT0</accession>
<dbReference type="InterPro" id="IPR004161">
    <property type="entry name" value="EFTu-like_2"/>
</dbReference>
<dbReference type="InterPro" id="IPR031157">
    <property type="entry name" value="G_TR_CS"/>
</dbReference>
<keyword evidence="2" id="KW-0820">tRNA-binding</keyword>
<keyword evidence="5" id="KW-1185">Reference proteome</keyword>
<dbReference type="RefSeq" id="WP_006967892.1">
    <property type="nucleotide sequence ID" value="NZ_APJX01000010.1"/>
</dbReference>
<dbReference type="InterPro" id="IPR047042">
    <property type="entry name" value="BipA_II"/>
</dbReference>
<dbReference type="InterPro" id="IPR047043">
    <property type="entry name" value="BipA_III"/>
</dbReference>
<dbReference type="AlphaFoldDB" id="S0FTT0"/>
<dbReference type="NCBIfam" id="TIGR00231">
    <property type="entry name" value="small_GTP"/>
    <property type="match status" value="1"/>
</dbReference>
<dbReference type="FunFam" id="3.30.70.240:FF:000002">
    <property type="entry name" value="GTP-binding protein TypA"/>
    <property type="match status" value="1"/>
</dbReference>
<dbReference type="Gene3D" id="2.40.30.10">
    <property type="entry name" value="Translation factors"/>
    <property type="match status" value="1"/>
</dbReference>
<dbReference type="FunFam" id="2.40.50.250:FF:000001">
    <property type="entry name" value="GTP-binding protein TypA"/>
    <property type="match status" value="1"/>
</dbReference>
<dbReference type="SUPFAM" id="SSF50447">
    <property type="entry name" value="Translation proteins"/>
    <property type="match status" value="1"/>
</dbReference>
<comment type="subunit">
    <text evidence="2">Monomer.</text>
</comment>
<dbReference type="Pfam" id="PF00679">
    <property type="entry name" value="EFG_C"/>
    <property type="match status" value="1"/>
</dbReference>
<dbReference type="GO" id="GO:0043022">
    <property type="term" value="F:ribosome binding"/>
    <property type="evidence" value="ECO:0007669"/>
    <property type="project" value="UniProtKB-UniRule"/>
</dbReference>
<dbReference type="CDD" id="cd01891">
    <property type="entry name" value="TypA_BipA"/>
    <property type="match status" value="1"/>
</dbReference>
<comment type="function">
    <text evidence="2">A 50S ribosomal subunit assembly protein with GTPase activity, required for 50S subunit assembly at low temperatures, may also play a role in translation. Binds GTP and analogs. Binds the 70S ribosome between the 30S and 50S subunits, in a similar position as ribosome-bound EF-G; it contacts a number of ribosomal proteins, both rRNAs and the A-site tRNA.</text>
</comment>
<sequence>MKKQIQTNDKLRNIAIIAHVDHGKTTLVDAMFRQSGIFREGQQVDERLMDSMDLERERGITIAAKNCSVVWKDVKINIIDTPGHADFGGEVERALSMADSAILLVDASEGPLPQTRFVLKKTFEARLPVMVIINKIDRKDARPDEVLDMVYDLFIDLEATEDQLDFIYFYAIGRDGIVKRELDADVPHLHDLFDTIVEQMPPPSYDPEAPFQMLVSDLGYSDYLGRLAIGKVFNGAAASNESLVCLGENDHQILLKVTKLQSYKGMTLVPVDRADPGDIVVLSGIEDVRIGDTICTRQAPCALPRITVDEPTVFMQFAITNSPFAGREGKYVQSRKIRERLLKETLKNVAIEVEDSTTDESFVVKGRGELQLAILIETMRREGFELCVSRPKVIYKQGQGETLEPIEHLFVDCEEDFMGVVTEKLSIRKGKMTNLVNNGKGRVRIEFSIPSRSLIGYRDEFLTDTRGTGIMNSYLAGYEPFRGEFPVRFNGSLVSDRQGTAVPYALFNLEPRGQLFIVPGTPVYEGMVIGEHNRATDIDVNPCKEKKLTNMRASGKDENVVCTPVREMTLEKAIHFITDDEMVEVTPVSIRLRKTILNAQKRHQMAGKLKKKEKE</sequence>
<keyword evidence="2" id="KW-0547">Nucleotide-binding</keyword>
<feature type="binding site" evidence="2">
    <location>
        <begin position="134"/>
        <end position="137"/>
    </location>
    <ligand>
        <name>GTP</name>
        <dbReference type="ChEBI" id="CHEBI:37565"/>
    </ligand>
</feature>
<keyword evidence="2" id="KW-0694">RNA-binding</keyword>
<dbReference type="InterPro" id="IPR027417">
    <property type="entry name" value="P-loop_NTPase"/>
</dbReference>
<comment type="subcellular location">
    <subcellularLocation>
        <location evidence="2">Cytoplasm</location>
    </subcellularLocation>
    <text evidence="2">Binds to ribosomes.</text>
</comment>
<dbReference type="SUPFAM" id="SSF52540">
    <property type="entry name" value="P-loop containing nucleoside triphosphate hydrolases"/>
    <property type="match status" value="1"/>
</dbReference>
<dbReference type="NCBIfam" id="TIGR01394">
    <property type="entry name" value="TypA_BipA"/>
    <property type="match status" value="1"/>
</dbReference>
<dbReference type="PROSITE" id="PS00301">
    <property type="entry name" value="G_TR_1"/>
    <property type="match status" value="1"/>
</dbReference>
<dbReference type="CDD" id="cd16263">
    <property type="entry name" value="BipA_III"/>
    <property type="match status" value="1"/>
</dbReference>
<dbReference type="GO" id="GO:0005829">
    <property type="term" value="C:cytosol"/>
    <property type="evidence" value="ECO:0007669"/>
    <property type="project" value="TreeGrafter"/>
</dbReference>
<dbReference type="InterPro" id="IPR009000">
    <property type="entry name" value="Transl_B-barrel_sf"/>
</dbReference>
<dbReference type="Gene3D" id="3.30.70.240">
    <property type="match status" value="1"/>
</dbReference>
<dbReference type="EMBL" id="APJX01000010">
    <property type="protein sequence ID" value="EMS78090.1"/>
    <property type="molecule type" value="Genomic_DNA"/>
</dbReference>
<dbReference type="OrthoDB" id="9760518at2"/>
<feature type="domain" description="Tr-type G" evidence="3">
    <location>
        <begin position="9"/>
        <end position="204"/>
    </location>
</feature>
<evidence type="ECO:0000313" key="4">
    <source>
        <dbReference type="EMBL" id="EMS78090.1"/>
    </source>
</evidence>
<dbReference type="SUPFAM" id="SSF54980">
    <property type="entry name" value="EF-G C-terminal domain-like"/>
    <property type="match status" value="2"/>
</dbReference>
<dbReference type="GO" id="GO:0003924">
    <property type="term" value="F:GTPase activity"/>
    <property type="evidence" value="ECO:0007669"/>
    <property type="project" value="UniProtKB-UniRule"/>
</dbReference>
<keyword evidence="2" id="KW-0699">rRNA-binding</keyword>
<dbReference type="PRINTS" id="PR00315">
    <property type="entry name" value="ELONGATNFCT"/>
</dbReference>
<dbReference type="GO" id="GO:0019843">
    <property type="term" value="F:rRNA binding"/>
    <property type="evidence" value="ECO:0007669"/>
    <property type="project" value="UniProtKB-KW"/>
</dbReference>
<dbReference type="EC" id="3.6.5.-" evidence="2"/>
<dbReference type="InterPro" id="IPR047041">
    <property type="entry name" value="BipA_GTP-bd_dom"/>
</dbReference>
<gene>
    <name evidence="4" type="primary">typA</name>
    <name evidence="2" type="synonym">bipA</name>
    <name evidence="4" type="ORF">Dpo_10c00830</name>
</gene>
<keyword evidence="2" id="KW-0378">Hydrolase</keyword>
<dbReference type="PATRIC" id="fig|1286635.3.peg.3927"/>
<reference evidence="4 5" key="1">
    <citation type="journal article" date="2013" name="Genome Announc.">
        <title>Draft Genome Sequence of Desulfotignum phosphitoxidans DSM 13687 Strain FiPS-3.</title>
        <authorList>
            <person name="Poehlein A."/>
            <person name="Daniel R."/>
            <person name="Simeonova D.D."/>
        </authorList>
    </citation>
    <scope>NUCLEOTIDE SEQUENCE [LARGE SCALE GENOMIC DNA]</scope>
    <source>
        <strain evidence="4 5">DSM 13687</strain>
    </source>
</reference>
<dbReference type="GO" id="GO:0005525">
    <property type="term" value="F:GTP binding"/>
    <property type="evidence" value="ECO:0007669"/>
    <property type="project" value="UniProtKB-UniRule"/>
</dbReference>
<dbReference type="GO" id="GO:0000027">
    <property type="term" value="P:ribosomal large subunit assembly"/>
    <property type="evidence" value="ECO:0007669"/>
    <property type="project" value="UniProtKB-UniRule"/>
</dbReference>
<dbReference type="InterPro" id="IPR000640">
    <property type="entry name" value="EFG_V-like"/>
</dbReference>
<evidence type="ECO:0000313" key="5">
    <source>
        <dbReference type="Proteomes" id="UP000014216"/>
    </source>
</evidence>
<organism evidence="4 5">
    <name type="scientific">Desulfotignum phosphitoxidans DSM 13687</name>
    <dbReference type="NCBI Taxonomy" id="1286635"/>
    <lineage>
        <taxon>Bacteria</taxon>
        <taxon>Pseudomonadati</taxon>
        <taxon>Thermodesulfobacteriota</taxon>
        <taxon>Desulfobacteria</taxon>
        <taxon>Desulfobacterales</taxon>
        <taxon>Desulfobacteraceae</taxon>
        <taxon>Desulfotignum</taxon>
    </lineage>
</organism>
<evidence type="ECO:0000256" key="2">
    <source>
        <dbReference type="HAMAP-Rule" id="MF_00849"/>
    </source>
</evidence>
<dbReference type="Gene3D" id="2.40.50.250">
    <property type="entry name" value="bipa protein"/>
    <property type="match status" value="1"/>
</dbReference>
<dbReference type="InterPro" id="IPR005225">
    <property type="entry name" value="Small_GTP-bd"/>
</dbReference>
<dbReference type="Pfam" id="PF03144">
    <property type="entry name" value="GTP_EFTU_D2"/>
    <property type="match status" value="1"/>
</dbReference>
<dbReference type="InterPro" id="IPR042116">
    <property type="entry name" value="TypA/BipA_C"/>
</dbReference>
<comment type="catalytic activity">
    <reaction evidence="2">
        <text>GTP + H2O = GDP + phosphate + H(+)</text>
        <dbReference type="Rhea" id="RHEA:19669"/>
        <dbReference type="ChEBI" id="CHEBI:15377"/>
        <dbReference type="ChEBI" id="CHEBI:15378"/>
        <dbReference type="ChEBI" id="CHEBI:37565"/>
        <dbReference type="ChEBI" id="CHEBI:43474"/>
        <dbReference type="ChEBI" id="CHEBI:58189"/>
    </reaction>
</comment>
<dbReference type="InterPro" id="IPR000795">
    <property type="entry name" value="T_Tr_GTP-bd_dom"/>
</dbReference>
<keyword evidence="1 2" id="KW-0342">GTP-binding</keyword>
<dbReference type="Pfam" id="PF00009">
    <property type="entry name" value="GTP_EFTU"/>
    <property type="match status" value="1"/>
</dbReference>
<dbReference type="PROSITE" id="PS51722">
    <property type="entry name" value="G_TR_2"/>
    <property type="match status" value="1"/>
</dbReference>
<dbReference type="PANTHER" id="PTHR42908:SF8">
    <property type="entry name" value="TR-TYPE G DOMAIN-CONTAINING PROTEIN"/>
    <property type="match status" value="1"/>
</dbReference>
<dbReference type="InterPro" id="IPR035651">
    <property type="entry name" value="BipA_V"/>
</dbReference>
<dbReference type="FunFam" id="3.30.70.870:FF:000003">
    <property type="entry name" value="GTP-binding protein TypA"/>
    <property type="match status" value="1"/>
</dbReference>
<dbReference type="PANTHER" id="PTHR42908">
    <property type="entry name" value="TRANSLATION ELONGATION FACTOR-RELATED"/>
    <property type="match status" value="1"/>
</dbReference>